<evidence type="ECO:0000259" key="7">
    <source>
        <dbReference type="Pfam" id="PF02837"/>
    </source>
</evidence>
<keyword evidence="3" id="KW-0326">Glycosidase</keyword>
<feature type="domain" description="Glycoside hydrolase family 2 immunoglobulin-like beta-sandwich" evidence="5">
    <location>
        <begin position="211"/>
        <end position="309"/>
    </location>
</feature>
<evidence type="ECO:0000256" key="2">
    <source>
        <dbReference type="ARBA" id="ARBA00022801"/>
    </source>
</evidence>
<reference evidence="8 9" key="1">
    <citation type="journal article" date="2015" name="Int. J. Syst. Evol. Microbiol.">
        <title>Description of Sphingopyxis fribergensis sp. nov. - a soil bacterium with the ability to degrade styrene and phenylacetic acid.</title>
        <authorList>
            <person name="Oelschlagel M."/>
            <person name="Ruckert C."/>
            <person name="Kalinowski J."/>
            <person name="Schmidt G."/>
            <person name="Schlomann M."/>
            <person name="Tischler D."/>
        </authorList>
    </citation>
    <scope>NUCLEOTIDE SEQUENCE [LARGE SCALE GENOMIC DNA]</scope>
    <source>
        <strain evidence="8 9">Kp5.2</strain>
    </source>
</reference>
<dbReference type="KEGG" id="sphk:SKP52_12725"/>
<evidence type="ECO:0000259" key="5">
    <source>
        <dbReference type="Pfam" id="PF00703"/>
    </source>
</evidence>
<dbReference type="PROSITE" id="PS51257">
    <property type="entry name" value="PROKAR_LIPOPROTEIN"/>
    <property type="match status" value="1"/>
</dbReference>
<evidence type="ECO:0000313" key="8">
    <source>
        <dbReference type="EMBL" id="AJA09436.1"/>
    </source>
</evidence>
<dbReference type="Pfam" id="PF02836">
    <property type="entry name" value="Glyco_hydro_2_C"/>
    <property type="match status" value="1"/>
</dbReference>
<comment type="similarity">
    <text evidence="1">Belongs to the glycosyl hydrolase 2 family.</text>
</comment>
<dbReference type="AlphaFoldDB" id="A0A0A7PH42"/>
<dbReference type="InterPro" id="IPR006103">
    <property type="entry name" value="Glyco_hydro_2_cat"/>
</dbReference>
<feature type="signal peptide" evidence="4">
    <location>
        <begin position="1"/>
        <end position="23"/>
    </location>
</feature>
<dbReference type="PANTHER" id="PTHR42732:SF1">
    <property type="entry name" value="BETA-MANNOSIDASE"/>
    <property type="match status" value="1"/>
</dbReference>
<evidence type="ECO:0000256" key="3">
    <source>
        <dbReference type="ARBA" id="ARBA00023295"/>
    </source>
</evidence>
<dbReference type="OrthoDB" id="9758603at2"/>
<feature type="domain" description="Glycoside hydrolase family 2 catalytic" evidence="6">
    <location>
        <begin position="318"/>
        <end position="634"/>
    </location>
</feature>
<dbReference type="InterPro" id="IPR036156">
    <property type="entry name" value="Beta-gal/glucu_dom_sf"/>
</dbReference>
<dbReference type="InterPro" id="IPR051913">
    <property type="entry name" value="GH2_Domain-Containing"/>
</dbReference>
<organism evidence="8 9">
    <name type="scientific">Sphingopyxis fribergensis</name>
    <dbReference type="NCBI Taxonomy" id="1515612"/>
    <lineage>
        <taxon>Bacteria</taxon>
        <taxon>Pseudomonadati</taxon>
        <taxon>Pseudomonadota</taxon>
        <taxon>Alphaproteobacteria</taxon>
        <taxon>Sphingomonadales</taxon>
        <taxon>Sphingomonadaceae</taxon>
        <taxon>Sphingopyxis</taxon>
    </lineage>
</organism>
<evidence type="ECO:0000313" key="9">
    <source>
        <dbReference type="Proteomes" id="UP000030907"/>
    </source>
</evidence>
<dbReference type="HOGENOM" id="CLU_006501_5_0_5"/>
<dbReference type="InterPro" id="IPR013783">
    <property type="entry name" value="Ig-like_fold"/>
</dbReference>
<dbReference type="InterPro" id="IPR006101">
    <property type="entry name" value="Glyco_hydro_2"/>
</dbReference>
<dbReference type="Proteomes" id="UP000030907">
    <property type="component" value="Chromosome"/>
</dbReference>
<dbReference type="GO" id="GO:0004553">
    <property type="term" value="F:hydrolase activity, hydrolyzing O-glycosyl compounds"/>
    <property type="evidence" value="ECO:0007669"/>
    <property type="project" value="InterPro"/>
</dbReference>
<accession>A0A0A7PH42</accession>
<evidence type="ECO:0000259" key="6">
    <source>
        <dbReference type="Pfam" id="PF02836"/>
    </source>
</evidence>
<dbReference type="Pfam" id="PF02837">
    <property type="entry name" value="Glyco_hydro_2_N"/>
    <property type="match status" value="1"/>
</dbReference>
<evidence type="ECO:0000256" key="1">
    <source>
        <dbReference type="ARBA" id="ARBA00007401"/>
    </source>
</evidence>
<dbReference type="InterPro" id="IPR006104">
    <property type="entry name" value="Glyco_hydro_2_N"/>
</dbReference>
<keyword evidence="4" id="KW-0732">Signal</keyword>
<dbReference type="STRING" id="1515612.SKP52_12725"/>
<keyword evidence="9" id="KW-1185">Reference proteome</keyword>
<proteinExistence type="inferred from homology"/>
<protein>
    <submittedName>
        <fullName evidence="8">Beta-galactosidase</fullName>
    </submittedName>
</protein>
<dbReference type="Gene3D" id="3.20.20.80">
    <property type="entry name" value="Glycosidases"/>
    <property type="match status" value="1"/>
</dbReference>
<dbReference type="InterPro" id="IPR006102">
    <property type="entry name" value="Ig-like_GH2"/>
</dbReference>
<dbReference type="InterPro" id="IPR008979">
    <property type="entry name" value="Galactose-bd-like_sf"/>
</dbReference>
<dbReference type="GO" id="GO:0005975">
    <property type="term" value="P:carbohydrate metabolic process"/>
    <property type="evidence" value="ECO:0007669"/>
    <property type="project" value="InterPro"/>
</dbReference>
<dbReference type="Gene3D" id="2.60.40.10">
    <property type="entry name" value="Immunoglobulins"/>
    <property type="match status" value="2"/>
</dbReference>
<dbReference type="SUPFAM" id="SSF49303">
    <property type="entry name" value="beta-Galactosidase/glucuronidase domain"/>
    <property type="match status" value="1"/>
</dbReference>
<dbReference type="SUPFAM" id="SSF51445">
    <property type="entry name" value="(Trans)glycosidases"/>
    <property type="match status" value="1"/>
</dbReference>
<dbReference type="PANTHER" id="PTHR42732">
    <property type="entry name" value="BETA-GALACTOSIDASE"/>
    <property type="match status" value="1"/>
</dbReference>
<dbReference type="SUPFAM" id="SSF49785">
    <property type="entry name" value="Galactose-binding domain-like"/>
    <property type="match status" value="1"/>
</dbReference>
<dbReference type="PRINTS" id="PR00132">
    <property type="entry name" value="GLHYDRLASE2"/>
</dbReference>
<keyword evidence="2" id="KW-0378">Hydrolase</keyword>
<dbReference type="Pfam" id="PF00703">
    <property type="entry name" value="Glyco_hydro_2"/>
    <property type="match status" value="1"/>
</dbReference>
<feature type="domain" description="Glycosyl hydrolases family 2 sugar binding" evidence="7">
    <location>
        <begin position="85"/>
        <end position="195"/>
    </location>
</feature>
<evidence type="ECO:0000256" key="4">
    <source>
        <dbReference type="SAM" id="SignalP"/>
    </source>
</evidence>
<gene>
    <name evidence="8" type="ORF">SKP52_12725</name>
</gene>
<dbReference type="Gene3D" id="2.60.120.260">
    <property type="entry name" value="Galactose-binding domain-like"/>
    <property type="match status" value="1"/>
</dbReference>
<feature type="chain" id="PRO_5002043984" evidence="4">
    <location>
        <begin position="24"/>
        <end position="722"/>
    </location>
</feature>
<sequence>MRWGLAALLAVLLAACSTNPAPAPSPAAPVAARTATQLTTGWQFRFDDSLTPEAAAALADADWQTVALPHTWNRLGEYRVGRTGATDNRQGKGWYRLRLDGSTLPAGKRHVIEFDAVGNLADLWVGGRHVGSHAGAFSRFRFDLTDFLDKAGPNTILLRADNSAPIAGSTTQHIVPLDGDFFIHGGIYRPARLLHVAPSHIALDDHGGPGVYATPTIVGGAGKLAVRVKLTGATAGQSLVAVLRDGAGRTVAEGTMPLTAQQGEASLRLDVAAPRRWNGRPDPYLYRLETRLADGRGAVDSVTVPVGFREFRVDPANGFYLNGKHLPLHGVSRHQDYLGKGWALAPEDHARDMALIAEMGANTVRFAHYQHASDWFDLADRTGMIVWAEVPFVNRPSNDGTPGSPELVANAKAQMIELIRQNYNHPSVVTWGIGNEVDLDVVTGRAPPATDARPLLRELNALSKAEDPTRPTVLADCCEATHEGAVPASERPRQPVLTGISDLMGYNRYYGWYYREIGDLGPHLDRMHARYPAIPISISEYGAGGALSQHVEDGATHKIAHASRMHPEEFQNWYHEQSWPQLRDRPYLWANWIWNMFDFSSKIRQEGDATDINDKGLVTYDRKVKKDAFFYYKAEWSTEPVVHITSRRWMVRSDPLTKIRVYSNAPAVAVTLNGKPLGNIACVESICEIKDVGLTPGANRVVATARFDGRDVSDNVEWTLTP</sequence>
<dbReference type="EMBL" id="CP009122">
    <property type="protein sequence ID" value="AJA09436.1"/>
    <property type="molecule type" value="Genomic_DNA"/>
</dbReference>
<dbReference type="RefSeq" id="WP_039575153.1">
    <property type="nucleotide sequence ID" value="NZ_CP009122.1"/>
</dbReference>
<name>A0A0A7PH42_9SPHN</name>
<dbReference type="InterPro" id="IPR017853">
    <property type="entry name" value="GH"/>
</dbReference>